<dbReference type="AlphaFoldDB" id="A0A1J1HU75"/>
<reference evidence="1 2" key="1">
    <citation type="submission" date="2015-04" db="EMBL/GenBank/DDBJ databases">
        <authorList>
            <person name="Syromyatnikov M.Y."/>
            <person name="Popov V.N."/>
        </authorList>
    </citation>
    <scope>NUCLEOTIDE SEQUENCE [LARGE SCALE GENOMIC DNA]</scope>
</reference>
<sequence>MNLSVERNYKKSSFWHDGKFHLINFTRKLSLLRNWSLFD</sequence>
<proteinExistence type="predicted"/>
<gene>
    <name evidence="1" type="ORF">CLUMA_CG005278</name>
</gene>
<protein>
    <submittedName>
        <fullName evidence="1">CLUMA_CG005278, isoform A</fullName>
    </submittedName>
</protein>
<evidence type="ECO:0000313" key="2">
    <source>
        <dbReference type="Proteomes" id="UP000183832"/>
    </source>
</evidence>
<keyword evidence="2" id="KW-1185">Reference proteome</keyword>
<organism evidence="1 2">
    <name type="scientific">Clunio marinus</name>
    <dbReference type="NCBI Taxonomy" id="568069"/>
    <lineage>
        <taxon>Eukaryota</taxon>
        <taxon>Metazoa</taxon>
        <taxon>Ecdysozoa</taxon>
        <taxon>Arthropoda</taxon>
        <taxon>Hexapoda</taxon>
        <taxon>Insecta</taxon>
        <taxon>Pterygota</taxon>
        <taxon>Neoptera</taxon>
        <taxon>Endopterygota</taxon>
        <taxon>Diptera</taxon>
        <taxon>Nematocera</taxon>
        <taxon>Chironomoidea</taxon>
        <taxon>Chironomidae</taxon>
        <taxon>Clunio</taxon>
    </lineage>
</organism>
<accession>A0A1J1HU75</accession>
<evidence type="ECO:0000313" key="1">
    <source>
        <dbReference type="EMBL" id="CRK91624.1"/>
    </source>
</evidence>
<name>A0A1J1HU75_9DIPT</name>
<dbReference type="EMBL" id="CVRI01000021">
    <property type="protein sequence ID" value="CRK91624.1"/>
    <property type="molecule type" value="Genomic_DNA"/>
</dbReference>
<dbReference type="Proteomes" id="UP000183832">
    <property type="component" value="Unassembled WGS sequence"/>
</dbReference>